<dbReference type="NCBIfam" id="TIGR00959">
    <property type="entry name" value="ffh"/>
    <property type="match status" value="1"/>
</dbReference>
<dbReference type="GeneID" id="66304926"/>
<keyword evidence="6 10" id="KW-0342">GTP-binding</keyword>
<dbReference type="EC" id="3.6.5.4" evidence="10"/>
<keyword evidence="3 10" id="KW-0547">Nucleotide-binding</keyword>
<dbReference type="InterPro" id="IPR036891">
    <property type="entry name" value="Signal_recog_part_SRP54_M_sf"/>
</dbReference>
<dbReference type="SMART" id="SM00963">
    <property type="entry name" value="SRP54_N"/>
    <property type="match status" value="1"/>
</dbReference>
<dbReference type="GO" id="GO:0008312">
    <property type="term" value="F:7S RNA binding"/>
    <property type="evidence" value="ECO:0007669"/>
    <property type="project" value="InterPro"/>
</dbReference>
<comment type="domain">
    <text evidence="10">Composed of three domains: the N-terminal N domain, which is responsible for interactions with the ribosome, the central G domain, which binds GTP, and the C-terminal M domain, which binds the RNA and the signal sequence of the RNC.</text>
</comment>
<dbReference type="GO" id="GO:0048500">
    <property type="term" value="C:signal recognition particle"/>
    <property type="evidence" value="ECO:0007669"/>
    <property type="project" value="UniProtKB-UniRule"/>
</dbReference>
<dbReference type="GO" id="GO:0003924">
    <property type="term" value="F:GTPase activity"/>
    <property type="evidence" value="ECO:0007669"/>
    <property type="project" value="UniProtKB-UniRule"/>
</dbReference>
<dbReference type="PANTHER" id="PTHR11564">
    <property type="entry name" value="SIGNAL RECOGNITION PARTICLE 54K PROTEIN SRP54"/>
    <property type="match status" value="1"/>
</dbReference>
<name>A0A451D932_9GAMM</name>
<evidence type="ECO:0000256" key="9">
    <source>
        <dbReference type="ARBA" id="ARBA00048027"/>
    </source>
</evidence>
<dbReference type="Pfam" id="PF02978">
    <property type="entry name" value="SRP_SPB"/>
    <property type="match status" value="1"/>
</dbReference>
<dbReference type="Gene3D" id="3.40.50.300">
    <property type="entry name" value="P-loop containing nucleotide triphosphate hydrolases"/>
    <property type="match status" value="1"/>
</dbReference>
<comment type="similarity">
    <text evidence="1 10">Belongs to the GTP-binding SRP family. SRP54 subfamily.</text>
</comment>
<dbReference type="InterPro" id="IPR022941">
    <property type="entry name" value="SRP54"/>
</dbReference>
<dbReference type="InterPro" id="IPR004780">
    <property type="entry name" value="SRP"/>
</dbReference>
<keyword evidence="7 10" id="KW-0733">Signal recognition particle</keyword>
<evidence type="ECO:0000256" key="6">
    <source>
        <dbReference type="ARBA" id="ARBA00023134"/>
    </source>
</evidence>
<comment type="subunit">
    <text evidence="10">Part of the signal recognition particle protein translocation system, which is composed of SRP and FtsY. SRP is a ribonucleoprotein composed of Ffh and a 4.5S RNA molecule.</text>
</comment>
<feature type="binding site" evidence="10">
    <location>
        <begin position="248"/>
        <end position="251"/>
    </location>
    <ligand>
        <name>GTP</name>
        <dbReference type="ChEBI" id="CHEBI:37565"/>
    </ligand>
</feature>
<dbReference type="InterPro" id="IPR027417">
    <property type="entry name" value="P-loop_NTPase"/>
</dbReference>
<dbReference type="Pfam" id="PF02881">
    <property type="entry name" value="SRP54_N"/>
    <property type="match status" value="1"/>
</dbReference>
<dbReference type="InterPro" id="IPR004125">
    <property type="entry name" value="Signal_recog_particle_SRP54_M"/>
</dbReference>
<comment type="catalytic activity">
    <reaction evidence="9 10">
        <text>GTP + H2O = GDP + phosphate + H(+)</text>
        <dbReference type="Rhea" id="RHEA:19669"/>
        <dbReference type="ChEBI" id="CHEBI:15377"/>
        <dbReference type="ChEBI" id="CHEBI:15378"/>
        <dbReference type="ChEBI" id="CHEBI:37565"/>
        <dbReference type="ChEBI" id="CHEBI:43474"/>
        <dbReference type="ChEBI" id="CHEBI:58189"/>
        <dbReference type="EC" id="3.6.5.4"/>
    </reaction>
</comment>
<dbReference type="InterPro" id="IPR003593">
    <property type="entry name" value="AAA+_ATPase"/>
</dbReference>
<gene>
    <name evidence="10 12" type="primary">ffh</name>
    <name evidence="12" type="ORF">ERCICURV3402_653</name>
</gene>
<evidence type="ECO:0000256" key="1">
    <source>
        <dbReference type="ARBA" id="ARBA00005450"/>
    </source>
</evidence>
<reference evidence="12 13" key="1">
    <citation type="submission" date="2019-02" db="EMBL/GenBank/DDBJ databases">
        <authorList>
            <person name="Manzano-Marin A."/>
            <person name="Manzano-Marin A."/>
        </authorList>
    </citation>
    <scope>NUCLEOTIDE SEQUENCE [LARGE SCALE GENOMIC DNA]</scope>
    <source>
        <strain evidence="12 13">ErCicurvipes</strain>
    </source>
</reference>
<dbReference type="Proteomes" id="UP000294441">
    <property type="component" value="Chromosome 1"/>
</dbReference>
<evidence type="ECO:0000256" key="8">
    <source>
        <dbReference type="ARBA" id="ARBA00023274"/>
    </source>
</evidence>
<dbReference type="InterPro" id="IPR036225">
    <property type="entry name" value="SRP/SRP_N"/>
</dbReference>
<dbReference type="SUPFAM" id="SSF47364">
    <property type="entry name" value="Domain of the SRP/SRP receptor G-proteins"/>
    <property type="match status" value="1"/>
</dbReference>
<keyword evidence="8 10" id="KW-0687">Ribonucleoprotein</keyword>
<keyword evidence="4 10" id="KW-0378">Hydrolase</keyword>
<dbReference type="HAMAP" id="MF_00306">
    <property type="entry name" value="SRP54"/>
    <property type="match status" value="1"/>
</dbReference>
<keyword evidence="5 10" id="KW-0694">RNA-binding</keyword>
<feature type="binding site" evidence="10">
    <location>
        <begin position="107"/>
        <end position="114"/>
    </location>
    <ligand>
        <name>GTP</name>
        <dbReference type="ChEBI" id="CHEBI:37565"/>
    </ligand>
</feature>
<dbReference type="Gene3D" id="1.20.120.140">
    <property type="entry name" value="Signal recognition particle SRP54, nucleotide-binding domain"/>
    <property type="match status" value="1"/>
</dbReference>
<protein>
    <recommendedName>
        <fullName evidence="10">Signal recognition particle protein</fullName>
        <ecNumber evidence="10">3.6.5.4</ecNumber>
    </recommendedName>
    <alternativeName>
        <fullName evidence="10">Fifty-four homolog</fullName>
    </alternativeName>
</protein>
<evidence type="ECO:0000313" key="12">
    <source>
        <dbReference type="EMBL" id="VFP82283.1"/>
    </source>
</evidence>
<dbReference type="CDD" id="cd18539">
    <property type="entry name" value="SRP_G"/>
    <property type="match status" value="1"/>
</dbReference>
<dbReference type="SMART" id="SM00962">
    <property type="entry name" value="SRP54"/>
    <property type="match status" value="1"/>
</dbReference>
<evidence type="ECO:0000256" key="4">
    <source>
        <dbReference type="ARBA" id="ARBA00022801"/>
    </source>
</evidence>
<evidence type="ECO:0000256" key="10">
    <source>
        <dbReference type="HAMAP-Rule" id="MF_00306"/>
    </source>
</evidence>
<organism evidence="12 13">
    <name type="scientific">Candidatus Erwinia haradaeae</name>
    <dbReference type="NCBI Taxonomy" id="1922217"/>
    <lineage>
        <taxon>Bacteria</taxon>
        <taxon>Pseudomonadati</taxon>
        <taxon>Pseudomonadota</taxon>
        <taxon>Gammaproteobacteria</taxon>
        <taxon>Enterobacterales</taxon>
        <taxon>Erwiniaceae</taxon>
        <taxon>Erwinia</taxon>
    </lineage>
</organism>
<evidence type="ECO:0000256" key="2">
    <source>
        <dbReference type="ARBA" id="ARBA00022490"/>
    </source>
</evidence>
<dbReference type="Gene3D" id="1.10.260.30">
    <property type="entry name" value="Signal recognition particle, SRP54 subunit, M-domain"/>
    <property type="match status" value="1"/>
</dbReference>
<evidence type="ECO:0000256" key="5">
    <source>
        <dbReference type="ARBA" id="ARBA00022884"/>
    </source>
</evidence>
<dbReference type="PANTHER" id="PTHR11564:SF5">
    <property type="entry name" value="SIGNAL RECOGNITION PARTICLE SUBUNIT SRP54"/>
    <property type="match status" value="1"/>
</dbReference>
<dbReference type="InterPro" id="IPR042101">
    <property type="entry name" value="SRP54_N_sf"/>
</dbReference>
<dbReference type="AlphaFoldDB" id="A0A451D932"/>
<dbReference type="GO" id="GO:0006614">
    <property type="term" value="P:SRP-dependent cotranslational protein targeting to membrane"/>
    <property type="evidence" value="ECO:0007669"/>
    <property type="project" value="InterPro"/>
</dbReference>
<evidence type="ECO:0000256" key="7">
    <source>
        <dbReference type="ARBA" id="ARBA00023135"/>
    </source>
</evidence>
<comment type="subcellular location">
    <subcellularLocation>
        <location evidence="10">Cytoplasm</location>
    </subcellularLocation>
    <text evidence="10">The SRP-RNC complex is targeted to the cytoplasmic membrane.</text>
</comment>
<comment type="function">
    <text evidence="10">Involved in targeting and insertion of nascent membrane proteins into the cytoplasmic membrane. Binds to the hydrophobic signal sequence of the ribosome-nascent chain (RNC) as it emerges from the ribosomes. The SRP-RNC complex is then targeted to the cytoplasmic membrane where it interacts with the SRP receptor FtsY. Interaction with FtsY leads to the transfer of the RNC complex to the Sec translocase for insertion into the membrane, the hydrolysis of GTP by both Ffh and FtsY, and the dissociation of the SRP-FtsY complex into the individual components.</text>
</comment>
<keyword evidence="2 10" id="KW-0963">Cytoplasm</keyword>
<dbReference type="PROSITE" id="PS00300">
    <property type="entry name" value="SRP54"/>
    <property type="match status" value="1"/>
</dbReference>
<proteinExistence type="inferred from homology"/>
<evidence type="ECO:0000313" key="13">
    <source>
        <dbReference type="Proteomes" id="UP000294441"/>
    </source>
</evidence>
<comment type="caution">
    <text evidence="10">Lacks conserved residue(s) required for the propagation of feature annotation.</text>
</comment>
<dbReference type="SUPFAM" id="SSF47446">
    <property type="entry name" value="Signal peptide-binding domain"/>
    <property type="match status" value="1"/>
</dbReference>
<dbReference type="Pfam" id="PF00448">
    <property type="entry name" value="SRP54"/>
    <property type="match status" value="1"/>
</dbReference>
<evidence type="ECO:0000256" key="3">
    <source>
        <dbReference type="ARBA" id="ARBA00022741"/>
    </source>
</evidence>
<dbReference type="SUPFAM" id="SSF52540">
    <property type="entry name" value="P-loop containing nucleoside triphosphate hydrolases"/>
    <property type="match status" value="1"/>
</dbReference>
<dbReference type="EMBL" id="LR217713">
    <property type="protein sequence ID" value="VFP82283.1"/>
    <property type="molecule type" value="Genomic_DNA"/>
</dbReference>
<dbReference type="InterPro" id="IPR013822">
    <property type="entry name" value="Signal_recog_particl_SRP54_hlx"/>
</dbReference>
<accession>A0A451D932</accession>
<dbReference type="InterPro" id="IPR000897">
    <property type="entry name" value="SRP54_GTPase_dom"/>
</dbReference>
<dbReference type="RefSeq" id="WP_157992865.1">
    <property type="nucleotide sequence ID" value="NZ_LR217713.1"/>
</dbReference>
<dbReference type="SMART" id="SM00382">
    <property type="entry name" value="AAA"/>
    <property type="match status" value="1"/>
</dbReference>
<dbReference type="OrthoDB" id="9804720at2"/>
<feature type="domain" description="SRP54-type proteins GTP-binding" evidence="11">
    <location>
        <begin position="269"/>
        <end position="282"/>
    </location>
</feature>
<evidence type="ECO:0000259" key="11">
    <source>
        <dbReference type="PROSITE" id="PS00300"/>
    </source>
</evidence>
<dbReference type="GO" id="GO:0005525">
    <property type="term" value="F:GTP binding"/>
    <property type="evidence" value="ECO:0007669"/>
    <property type="project" value="UniProtKB-UniRule"/>
</dbReference>
<sequence length="453" mass="50830">MFNNLTESLSQALKKIRGCSRLTEDNLKDTLREVRKSLLEADVALPVVRSCIRHVKERAINQIVNKSLTPSQEFIKLMKDELTLVMGEKNETLNLKTEPPAVILLVGQQGSGKTTSVAKISKLLHDKYKKNVLMVSADIYRPAAIQQLETLSKEIGLDFFSSYLNQNPIDIVKSALQQAKLRFHDVLVVDTSGCLYLDSLKMKELKELYTVIKPIETLLVVDAMTGQDAANIARAFNESLQLTGIILTKLDGDARGGAALSIRYVTGKPIKLIGVGEKIEALEPFHPDRIASRILGMGDILSLIEDIENKVDRVEAEKLAQKTFKKNNLDFNDFLNQLKQFRNIGGVSTLLSKLPGMKEVPDHIQSQLNNTSLKRMEAMIQSMTCKERQYPNIIKGSRKRRIASGSGMTVQDVNRLLKQLNDMQQMVQKIKKGGMEKMMRSIKDMIPTSLTRH</sequence>